<comment type="pathway">
    <text evidence="5">Amine and polyamine biosynthesis; spermidine biosynthesis; spermidine from putrescine: step 1/1.</text>
</comment>
<keyword evidence="4 5" id="KW-0620">Polyamine biosynthesis</keyword>
<proteinExistence type="inferred from homology"/>
<protein>
    <recommendedName>
        <fullName evidence="5">Polyamine aminopropyltransferase</fullName>
    </recommendedName>
    <alternativeName>
        <fullName evidence="5">Putrescine aminopropyltransferase</fullName>
        <shortName evidence="5">PAPT</shortName>
    </alternativeName>
    <alternativeName>
        <fullName evidence="5">Spermidine synthase</fullName>
        <shortName evidence="5">SPDS</shortName>
        <shortName evidence="5">SPDSY</shortName>
        <ecNumber evidence="5">2.5.1.16</ecNumber>
    </alternativeName>
</protein>
<dbReference type="GO" id="GO:0008295">
    <property type="term" value="P:spermidine biosynthetic process"/>
    <property type="evidence" value="ECO:0007669"/>
    <property type="project" value="UniProtKB-UniRule"/>
</dbReference>
<comment type="caution">
    <text evidence="5">Lacks conserved residue(s) required for the propagation of feature annotation.</text>
</comment>
<dbReference type="PANTHER" id="PTHR43317:SF1">
    <property type="entry name" value="THERMOSPERMINE SYNTHASE ACAULIS5"/>
    <property type="match status" value="1"/>
</dbReference>
<dbReference type="Proteomes" id="UP000245362">
    <property type="component" value="Unassembled WGS sequence"/>
</dbReference>
<comment type="function">
    <text evidence="5">Catalyzes the irreversible transfer of a propylamine group from the amino donor S-adenosylmethioninamine (decarboxy-AdoMet) to putrescine (1,4-diaminobutane) to yield spermidine.</text>
</comment>
<feature type="active site" description="Proton acceptor" evidence="5 6">
    <location>
        <position position="168"/>
    </location>
</feature>
<organism evidence="9 10">
    <name type="scientific">Vibrio albus</name>
    <dbReference type="NCBI Taxonomy" id="2200953"/>
    <lineage>
        <taxon>Bacteria</taxon>
        <taxon>Pseudomonadati</taxon>
        <taxon>Pseudomonadota</taxon>
        <taxon>Gammaproteobacteria</taxon>
        <taxon>Vibrionales</taxon>
        <taxon>Vibrionaceae</taxon>
        <taxon>Vibrio</taxon>
    </lineage>
</organism>
<dbReference type="AlphaFoldDB" id="A0A2U3BED8"/>
<accession>A0A2U3BED8</accession>
<keyword evidence="3 5" id="KW-0745">Spermidine biosynthesis</keyword>
<dbReference type="Gene3D" id="3.40.50.150">
    <property type="entry name" value="Vaccinia Virus protein VP39"/>
    <property type="match status" value="1"/>
</dbReference>
<name>A0A2U3BED8_9VIBR</name>
<dbReference type="InterPro" id="IPR029063">
    <property type="entry name" value="SAM-dependent_MTases_sf"/>
</dbReference>
<dbReference type="HAMAP" id="MF_00198">
    <property type="entry name" value="Spermidine_synth"/>
    <property type="match status" value="1"/>
</dbReference>
<comment type="catalytic activity">
    <reaction evidence="5">
        <text>S-adenosyl 3-(methylsulfanyl)propylamine + putrescine = S-methyl-5'-thioadenosine + spermidine + H(+)</text>
        <dbReference type="Rhea" id="RHEA:12721"/>
        <dbReference type="ChEBI" id="CHEBI:15378"/>
        <dbReference type="ChEBI" id="CHEBI:17509"/>
        <dbReference type="ChEBI" id="CHEBI:57443"/>
        <dbReference type="ChEBI" id="CHEBI:57834"/>
        <dbReference type="ChEBI" id="CHEBI:326268"/>
        <dbReference type="EC" id="2.5.1.16"/>
    </reaction>
</comment>
<evidence type="ECO:0000256" key="4">
    <source>
        <dbReference type="ARBA" id="ARBA00023115"/>
    </source>
</evidence>
<feature type="chain" id="PRO_5015483715" description="Polyamine aminopropyltransferase" evidence="7">
    <location>
        <begin position="26"/>
        <end position="301"/>
    </location>
</feature>
<reference evidence="9 10" key="1">
    <citation type="submission" date="2018-05" db="EMBL/GenBank/DDBJ databases">
        <title>Vibrio limimaris sp. nov., isolated from marine sediment.</title>
        <authorList>
            <person name="Li C.-M."/>
        </authorList>
    </citation>
    <scope>NUCLEOTIDE SEQUENCE [LARGE SCALE GENOMIC DNA]</scope>
    <source>
        <strain evidence="9 10">E4404</strain>
    </source>
</reference>
<gene>
    <name evidence="5" type="primary">speE</name>
    <name evidence="9" type="ORF">DI392_02365</name>
</gene>
<keyword evidence="10" id="KW-1185">Reference proteome</keyword>
<sequence>MVIRLVSMGMLATLLSFLSSAPAQSKVIHQQKSLYQNIVVVEEDGRRCLTFSSTQGRRTQSCQYQKQGDSRLVFPYTRMSLSGLLINPDPEKILVVGLGGGSIPQVLSELYPGAQIDIVELDPAVAKVAYDYFHFKETDTMTVTIADARVFIKRAGIQGHHYDYILLDAFNGDYIPEHLMTQEFLEETRQILTDNGVLIANTFSRSQLYAHESVTYRKVFGPFLNFKNPEETGNRVIIAGKAELPNMQELKDQADRMAKRLAHYGVSIEKFPERMSSEADWDTSARVLTDQFSPVNLLRER</sequence>
<evidence type="ECO:0000259" key="8">
    <source>
        <dbReference type="PROSITE" id="PS51006"/>
    </source>
</evidence>
<dbReference type="GO" id="GO:0010487">
    <property type="term" value="F:thermospermine synthase activity"/>
    <property type="evidence" value="ECO:0007669"/>
    <property type="project" value="UniProtKB-ARBA"/>
</dbReference>
<comment type="subunit">
    <text evidence="5">Homodimer or homotetramer.</text>
</comment>
<evidence type="ECO:0000256" key="5">
    <source>
        <dbReference type="HAMAP-Rule" id="MF_00198"/>
    </source>
</evidence>
<keyword evidence="2 5" id="KW-0808">Transferase</keyword>
<feature type="binding site" evidence="5">
    <location>
        <position position="36"/>
    </location>
    <ligand>
        <name>S-methyl-5'-thioadenosine</name>
        <dbReference type="ChEBI" id="CHEBI:17509"/>
    </ligand>
</feature>
<comment type="caution">
    <text evidence="9">The sequence shown here is derived from an EMBL/GenBank/DDBJ whole genome shotgun (WGS) entry which is preliminary data.</text>
</comment>
<evidence type="ECO:0000313" key="9">
    <source>
        <dbReference type="EMBL" id="PWI35145.1"/>
    </source>
</evidence>
<dbReference type="GO" id="GO:0004766">
    <property type="term" value="F:spermidine synthase activity"/>
    <property type="evidence" value="ECO:0007669"/>
    <property type="project" value="UniProtKB-UniRule"/>
</dbReference>
<evidence type="ECO:0000256" key="3">
    <source>
        <dbReference type="ARBA" id="ARBA00023066"/>
    </source>
</evidence>
<dbReference type="EMBL" id="QFWT01000001">
    <property type="protein sequence ID" value="PWI35145.1"/>
    <property type="molecule type" value="Genomic_DNA"/>
</dbReference>
<evidence type="ECO:0000313" key="10">
    <source>
        <dbReference type="Proteomes" id="UP000245362"/>
    </source>
</evidence>
<evidence type="ECO:0000256" key="2">
    <source>
        <dbReference type="ARBA" id="ARBA00022679"/>
    </source>
</evidence>
<dbReference type="SUPFAM" id="SSF53335">
    <property type="entry name" value="S-adenosyl-L-methionine-dependent methyltransferases"/>
    <property type="match status" value="1"/>
</dbReference>
<dbReference type="EC" id="2.5.1.16" evidence="5"/>
<comment type="similarity">
    <text evidence="1 5">Belongs to the spermidine/spermine synthase family.</text>
</comment>
<keyword evidence="7" id="KW-0732">Signal</keyword>
<feature type="binding site" evidence="5">
    <location>
        <position position="120"/>
    </location>
    <ligand>
        <name>S-methyl-5'-thioadenosine</name>
        <dbReference type="ChEBI" id="CHEBI:17509"/>
    </ligand>
</feature>
<dbReference type="InterPro" id="IPR001045">
    <property type="entry name" value="Spermi_synthase"/>
</dbReference>
<dbReference type="OrthoDB" id="9761985at2"/>
<feature type="domain" description="PABS" evidence="8">
    <location>
        <begin position="9"/>
        <end position="252"/>
    </location>
</feature>
<feature type="binding site" evidence="5">
    <location>
        <begin position="147"/>
        <end position="148"/>
    </location>
    <ligand>
        <name>S-methyl-5'-thioadenosine</name>
        <dbReference type="ChEBI" id="CHEBI:17509"/>
    </ligand>
</feature>
<dbReference type="NCBIfam" id="NF037959">
    <property type="entry name" value="MFS_SpdSyn"/>
    <property type="match status" value="1"/>
</dbReference>
<dbReference type="CDD" id="cd02440">
    <property type="entry name" value="AdoMet_MTases"/>
    <property type="match status" value="1"/>
</dbReference>
<dbReference type="InterPro" id="IPR030374">
    <property type="entry name" value="PABS"/>
</dbReference>
<feature type="signal peptide" evidence="7">
    <location>
        <begin position="1"/>
        <end position="25"/>
    </location>
</feature>
<dbReference type="PROSITE" id="PS51006">
    <property type="entry name" value="PABS_2"/>
    <property type="match status" value="1"/>
</dbReference>
<dbReference type="PANTHER" id="PTHR43317">
    <property type="entry name" value="THERMOSPERMINE SYNTHASE ACAULIS5"/>
    <property type="match status" value="1"/>
</dbReference>
<evidence type="ECO:0000256" key="6">
    <source>
        <dbReference type="PROSITE-ProRule" id="PRU00354"/>
    </source>
</evidence>
<evidence type="ECO:0000256" key="1">
    <source>
        <dbReference type="ARBA" id="ARBA00007867"/>
    </source>
</evidence>
<dbReference type="UniPathway" id="UPA00248">
    <property type="reaction ID" value="UER00314"/>
</dbReference>
<evidence type="ECO:0000256" key="7">
    <source>
        <dbReference type="SAM" id="SignalP"/>
    </source>
</evidence>
<dbReference type="Pfam" id="PF01564">
    <property type="entry name" value="Spermine_synth"/>
    <property type="match status" value="1"/>
</dbReference>